<dbReference type="Proteomes" id="UP001595693">
    <property type="component" value="Unassembled WGS sequence"/>
</dbReference>
<feature type="region of interest" description="Disordered" evidence="1">
    <location>
        <begin position="30"/>
        <end position="62"/>
    </location>
</feature>
<name>A0ABV8DJ98_9BURK</name>
<feature type="region of interest" description="Disordered" evidence="1">
    <location>
        <begin position="81"/>
        <end position="110"/>
    </location>
</feature>
<evidence type="ECO:0000313" key="3">
    <source>
        <dbReference type="Proteomes" id="UP001595693"/>
    </source>
</evidence>
<reference evidence="3" key="1">
    <citation type="journal article" date="2019" name="Int. J. Syst. Evol. Microbiol.">
        <title>The Global Catalogue of Microorganisms (GCM) 10K type strain sequencing project: providing services to taxonomists for standard genome sequencing and annotation.</title>
        <authorList>
            <consortium name="The Broad Institute Genomics Platform"/>
            <consortium name="The Broad Institute Genome Sequencing Center for Infectious Disease"/>
            <person name="Wu L."/>
            <person name="Ma J."/>
        </authorList>
    </citation>
    <scope>NUCLEOTIDE SEQUENCE [LARGE SCALE GENOMIC DNA]</scope>
    <source>
        <strain evidence="3">CCUG 2113</strain>
    </source>
</reference>
<protein>
    <submittedName>
        <fullName evidence="2">Uncharacterized protein</fullName>
    </submittedName>
</protein>
<evidence type="ECO:0000256" key="1">
    <source>
        <dbReference type="SAM" id="MobiDB-lite"/>
    </source>
</evidence>
<accession>A0ABV8DJ98</accession>
<organism evidence="2 3">
    <name type="scientific">Acidovorax facilis</name>
    <dbReference type="NCBI Taxonomy" id="12917"/>
    <lineage>
        <taxon>Bacteria</taxon>
        <taxon>Pseudomonadati</taxon>
        <taxon>Pseudomonadota</taxon>
        <taxon>Betaproteobacteria</taxon>
        <taxon>Burkholderiales</taxon>
        <taxon>Comamonadaceae</taxon>
        <taxon>Acidovorax</taxon>
    </lineage>
</organism>
<evidence type="ECO:0000313" key="2">
    <source>
        <dbReference type="EMBL" id="MFC3938543.1"/>
    </source>
</evidence>
<sequence length="126" mass="14311">MSWSLRTNLDDKSQRVEVIKAPYSQVQLLWQQRPRVHHEPGVQPDGRDPSDPRVGHQHGSEEKHWVANLAKIQCECTYRQAKAARSASDGSAQRKAQAPARRRVDEENLDLRLRGTGDHLPTLVFG</sequence>
<dbReference type="EMBL" id="JBHSAJ010000182">
    <property type="protein sequence ID" value="MFC3938543.1"/>
    <property type="molecule type" value="Genomic_DNA"/>
</dbReference>
<keyword evidence="3" id="KW-1185">Reference proteome</keyword>
<gene>
    <name evidence="2" type="ORF">ACFOW3_28380</name>
</gene>
<feature type="compositionally biased region" description="Basic and acidic residues" evidence="1">
    <location>
        <begin position="37"/>
        <end position="62"/>
    </location>
</feature>
<comment type="caution">
    <text evidence="2">The sequence shown here is derived from an EMBL/GenBank/DDBJ whole genome shotgun (WGS) entry which is preliminary data.</text>
</comment>
<proteinExistence type="predicted"/>